<gene>
    <name evidence="1" type="ORF">PanWU01x14_077370</name>
</gene>
<sequence length="60" mass="6830">MAVGRWWKSSNSSPPSLEINRERGMRFVKTEGKVVFIEAKGGAARNGCCRIYYRFGEPTF</sequence>
<reference evidence="2" key="1">
    <citation type="submission" date="2016-06" db="EMBL/GenBank/DDBJ databases">
        <title>Parallel loss of symbiosis genes in relatives of nitrogen-fixing non-legume Parasponia.</title>
        <authorList>
            <person name="Van Velzen R."/>
            <person name="Holmer R."/>
            <person name="Bu F."/>
            <person name="Rutten L."/>
            <person name="Van Zeijl A."/>
            <person name="Liu W."/>
            <person name="Santuari L."/>
            <person name="Cao Q."/>
            <person name="Sharma T."/>
            <person name="Shen D."/>
            <person name="Roswanjaya Y."/>
            <person name="Wardhani T."/>
            <person name="Kalhor M.S."/>
            <person name="Jansen J."/>
            <person name="Van den Hoogen J."/>
            <person name="Gungor B."/>
            <person name="Hartog M."/>
            <person name="Hontelez J."/>
            <person name="Verver J."/>
            <person name="Yang W.-C."/>
            <person name="Schijlen E."/>
            <person name="Repin R."/>
            <person name="Schilthuizen M."/>
            <person name="Schranz E."/>
            <person name="Heidstra R."/>
            <person name="Miyata K."/>
            <person name="Fedorova E."/>
            <person name="Kohlen W."/>
            <person name="Bisseling T."/>
            <person name="Smit S."/>
            <person name="Geurts R."/>
        </authorList>
    </citation>
    <scope>NUCLEOTIDE SEQUENCE [LARGE SCALE GENOMIC DNA]</scope>
    <source>
        <strain evidence="2">cv. WU1-14</strain>
    </source>
</reference>
<name>A0A2P5DBN2_PARAD</name>
<proteinExistence type="predicted"/>
<dbReference type="Proteomes" id="UP000237105">
    <property type="component" value="Unassembled WGS sequence"/>
</dbReference>
<dbReference type="EMBL" id="JXTB01000048">
    <property type="protein sequence ID" value="PON70711.1"/>
    <property type="molecule type" value="Genomic_DNA"/>
</dbReference>
<organism evidence="1 2">
    <name type="scientific">Parasponia andersonii</name>
    <name type="common">Sponia andersonii</name>
    <dbReference type="NCBI Taxonomy" id="3476"/>
    <lineage>
        <taxon>Eukaryota</taxon>
        <taxon>Viridiplantae</taxon>
        <taxon>Streptophyta</taxon>
        <taxon>Embryophyta</taxon>
        <taxon>Tracheophyta</taxon>
        <taxon>Spermatophyta</taxon>
        <taxon>Magnoliopsida</taxon>
        <taxon>eudicotyledons</taxon>
        <taxon>Gunneridae</taxon>
        <taxon>Pentapetalae</taxon>
        <taxon>rosids</taxon>
        <taxon>fabids</taxon>
        <taxon>Rosales</taxon>
        <taxon>Cannabaceae</taxon>
        <taxon>Parasponia</taxon>
    </lineage>
</organism>
<accession>A0A2P5DBN2</accession>
<dbReference type="AlphaFoldDB" id="A0A2P5DBN2"/>
<comment type="caution">
    <text evidence="1">The sequence shown here is derived from an EMBL/GenBank/DDBJ whole genome shotgun (WGS) entry which is preliminary data.</text>
</comment>
<protein>
    <submittedName>
        <fullName evidence="1">Uncharacterized protein</fullName>
    </submittedName>
</protein>
<keyword evidence="2" id="KW-1185">Reference proteome</keyword>
<evidence type="ECO:0000313" key="1">
    <source>
        <dbReference type="EMBL" id="PON70711.1"/>
    </source>
</evidence>
<evidence type="ECO:0000313" key="2">
    <source>
        <dbReference type="Proteomes" id="UP000237105"/>
    </source>
</evidence>